<dbReference type="EMBL" id="JAYKXN010000001">
    <property type="protein sequence ID" value="KAK7317452.1"/>
    <property type="molecule type" value="Genomic_DNA"/>
</dbReference>
<evidence type="ECO:0000256" key="2">
    <source>
        <dbReference type="ARBA" id="ARBA00022771"/>
    </source>
</evidence>
<feature type="region of interest" description="Disordered" evidence="5">
    <location>
        <begin position="197"/>
        <end position="295"/>
    </location>
</feature>
<keyword evidence="8" id="KW-1185">Reference proteome</keyword>
<organism evidence="7 8">
    <name type="scientific">Clitoria ternatea</name>
    <name type="common">Butterfly pea</name>
    <dbReference type="NCBI Taxonomy" id="43366"/>
    <lineage>
        <taxon>Eukaryota</taxon>
        <taxon>Viridiplantae</taxon>
        <taxon>Streptophyta</taxon>
        <taxon>Embryophyta</taxon>
        <taxon>Tracheophyta</taxon>
        <taxon>Spermatophyta</taxon>
        <taxon>Magnoliopsida</taxon>
        <taxon>eudicotyledons</taxon>
        <taxon>Gunneridae</taxon>
        <taxon>Pentapetalae</taxon>
        <taxon>rosids</taxon>
        <taxon>fabids</taxon>
        <taxon>Fabales</taxon>
        <taxon>Fabaceae</taxon>
        <taxon>Papilionoideae</taxon>
        <taxon>50 kb inversion clade</taxon>
        <taxon>NPAAA clade</taxon>
        <taxon>indigoferoid/millettioid clade</taxon>
        <taxon>Phaseoleae</taxon>
        <taxon>Clitoria</taxon>
    </lineage>
</organism>
<evidence type="ECO:0000256" key="4">
    <source>
        <dbReference type="PROSITE-ProRule" id="PRU00134"/>
    </source>
</evidence>
<evidence type="ECO:0000256" key="1">
    <source>
        <dbReference type="ARBA" id="ARBA00022723"/>
    </source>
</evidence>
<sequence length="349" mass="37969">MLVQGASSSLDLRYWLFELLGLREKTAPISDQSNTLPLLHHFILLLPIVVGFGWLLYQLPKNSETNPNAIEVDDQGEEGNLCDELDHYFQFDQLGEHQPLNGDGDDQHLSVQTAVPGGGDGRRHGACAFCGNLSTTRCSRCKAARYCSMKCQIRHWRSGHKNECCESESAADEANPSHDDGTSKLVKKSDRRLNRHLHLSLSPPSSTAAATTKTTPPMRNPLDAATTSACCPTKPPSLATGKPQTPLPPAPSSNVAGEKSEFFCSSPRKNEGRSPRLSNASSSMTSSSAFSLPSPEKVTNLHHELDQSSTMFDVLVRYRHSPLSSPPLSPTILSSPEREVNNPQTTPSS</sequence>
<dbReference type="InterPro" id="IPR002893">
    <property type="entry name" value="Znf_MYND"/>
</dbReference>
<dbReference type="Gene3D" id="6.10.140.2220">
    <property type="match status" value="1"/>
</dbReference>
<dbReference type="PROSITE" id="PS50865">
    <property type="entry name" value="ZF_MYND_2"/>
    <property type="match status" value="1"/>
</dbReference>
<keyword evidence="3" id="KW-0862">Zinc</keyword>
<comment type="caution">
    <text evidence="7">The sequence shown here is derived from an EMBL/GenBank/DDBJ whole genome shotgun (WGS) entry which is preliminary data.</text>
</comment>
<keyword evidence="1" id="KW-0479">Metal-binding</keyword>
<evidence type="ECO:0000313" key="7">
    <source>
        <dbReference type="EMBL" id="KAK7317452.1"/>
    </source>
</evidence>
<name>A0AAN9KJS0_CLITE</name>
<reference evidence="7 8" key="1">
    <citation type="submission" date="2024-01" db="EMBL/GenBank/DDBJ databases">
        <title>The genomes of 5 underutilized Papilionoideae crops provide insights into root nodulation and disease resistance.</title>
        <authorList>
            <person name="Yuan L."/>
        </authorList>
    </citation>
    <scope>NUCLEOTIDE SEQUENCE [LARGE SCALE GENOMIC DNA]</scope>
    <source>
        <strain evidence="7">LY-2023</strain>
        <tissue evidence="7">Leaf</tissue>
    </source>
</reference>
<dbReference type="Proteomes" id="UP001359559">
    <property type="component" value="Unassembled WGS sequence"/>
</dbReference>
<dbReference type="GO" id="GO:0008270">
    <property type="term" value="F:zinc ion binding"/>
    <property type="evidence" value="ECO:0007669"/>
    <property type="project" value="UniProtKB-KW"/>
</dbReference>
<protein>
    <recommendedName>
        <fullName evidence="6">MYND-type domain-containing protein</fullName>
    </recommendedName>
</protein>
<accession>A0AAN9KJS0</accession>
<evidence type="ECO:0000256" key="3">
    <source>
        <dbReference type="ARBA" id="ARBA00022833"/>
    </source>
</evidence>
<feature type="compositionally biased region" description="Low complexity" evidence="5">
    <location>
        <begin position="278"/>
        <end position="294"/>
    </location>
</feature>
<evidence type="ECO:0000313" key="8">
    <source>
        <dbReference type="Proteomes" id="UP001359559"/>
    </source>
</evidence>
<gene>
    <name evidence="7" type="ORF">RJT34_01703</name>
</gene>
<proteinExistence type="predicted"/>
<feature type="domain" description="MYND-type" evidence="6">
    <location>
        <begin position="127"/>
        <end position="164"/>
    </location>
</feature>
<evidence type="ECO:0000259" key="6">
    <source>
        <dbReference type="PROSITE" id="PS50865"/>
    </source>
</evidence>
<dbReference type="Pfam" id="PF01753">
    <property type="entry name" value="zf-MYND"/>
    <property type="match status" value="1"/>
</dbReference>
<keyword evidence="2 4" id="KW-0863">Zinc-finger</keyword>
<evidence type="ECO:0000256" key="5">
    <source>
        <dbReference type="SAM" id="MobiDB-lite"/>
    </source>
</evidence>
<feature type="compositionally biased region" description="Low complexity" evidence="5">
    <location>
        <begin position="202"/>
        <end position="217"/>
    </location>
</feature>
<dbReference type="AlphaFoldDB" id="A0AAN9KJS0"/>
<feature type="region of interest" description="Disordered" evidence="5">
    <location>
        <begin position="320"/>
        <end position="349"/>
    </location>
</feature>
<dbReference type="FunFam" id="6.10.140.2220:FF:000006">
    <property type="entry name" value="Ubiquitin carboxyl-terminal hydrolase 15"/>
    <property type="match status" value="1"/>
</dbReference>
<dbReference type="SUPFAM" id="SSF144232">
    <property type="entry name" value="HIT/MYND zinc finger-like"/>
    <property type="match status" value="1"/>
</dbReference>